<dbReference type="SUPFAM" id="SSF51905">
    <property type="entry name" value="FAD/NAD(P)-binding domain"/>
    <property type="match status" value="2"/>
</dbReference>
<dbReference type="InterPro" id="IPR051209">
    <property type="entry name" value="FAD-bind_Monooxygenase_sf"/>
</dbReference>
<protein>
    <submittedName>
        <fullName evidence="1">Flavin-containing monooxygenase</fullName>
        <ecNumber evidence="1">1.14.13.-</ecNumber>
    </submittedName>
</protein>
<evidence type="ECO:0000313" key="2">
    <source>
        <dbReference type="Proteomes" id="UP001595891"/>
    </source>
</evidence>
<dbReference type="RefSeq" id="WP_262846671.1">
    <property type="nucleotide sequence ID" value="NZ_JANZYP010000050.1"/>
</dbReference>
<dbReference type="Proteomes" id="UP001595891">
    <property type="component" value="Unassembled WGS sequence"/>
</dbReference>
<reference evidence="2" key="1">
    <citation type="journal article" date="2019" name="Int. J. Syst. Evol. Microbiol.">
        <title>The Global Catalogue of Microorganisms (GCM) 10K type strain sequencing project: providing services to taxonomists for standard genome sequencing and annotation.</title>
        <authorList>
            <consortium name="The Broad Institute Genomics Platform"/>
            <consortium name="The Broad Institute Genome Sequencing Center for Infectious Disease"/>
            <person name="Wu L."/>
            <person name="Ma J."/>
        </authorList>
    </citation>
    <scope>NUCLEOTIDE SEQUENCE [LARGE SCALE GENOMIC DNA]</scope>
    <source>
        <strain evidence="2">CCUG 49560</strain>
    </source>
</reference>
<dbReference type="PANTHER" id="PTHR42877:SF4">
    <property type="entry name" value="FAD_NAD(P)-BINDING DOMAIN-CONTAINING PROTEIN-RELATED"/>
    <property type="match status" value="1"/>
</dbReference>
<dbReference type="InterPro" id="IPR036188">
    <property type="entry name" value="FAD/NAD-bd_sf"/>
</dbReference>
<evidence type="ECO:0000313" key="1">
    <source>
        <dbReference type="EMBL" id="MFC4586377.1"/>
    </source>
</evidence>
<name>A0ABV9EAC5_9ACTN</name>
<sequence>MTIADPGITIIGSGFAGLCMAIKLKQAGYHDFVILEKAPDLGGTWRDNTYPGCACDVPSPLYSFSFELNPRWTRLFAPQREIWDYLRACVAKYGLAPHLRFGTEVSALAYLDGPGRWQVSTGDGATFTTNAVVSGTGGLHVPSLPEIPGRDTFAGPAFHSAAWDHSCDLTGKRVAVIGTGASAIQFVPEIARRTGHLTVFQRTPPWIQPKPDLAFSARIRRIFQTVPLAERALRDAIYWLLETRALGFTVDPRLMKAHQMMAERHLAAQVPDPDLRARLTPGYTIGCKRILLSDDYYPTLACDDVELVTDAITEIRERSVVDATGREHPVDVIVYGTGFKVTEALGDRNIAGRNGLKIQEAWRDGVEAYLGTSAAGFPNLFFLLGPNTALGHTSVVFMIEAQVRYVMSCLRLLSASRAQAMDVLPSAQRAYNDRLQERLERLVWSEGGCVSWYLDDQGRNRTLWPGFTFEFWARTRTVKPEAYELIRRR</sequence>
<keyword evidence="1" id="KW-0560">Oxidoreductase</keyword>
<gene>
    <name evidence="1" type="ORF">ACFO8L_09855</name>
</gene>
<keyword evidence="2" id="KW-1185">Reference proteome</keyword>
<comment type="caution">
    <text evidence="1">The sequence shown here is derived from an EMBL/GenBank/DDBJ whole genome shotgun (WGS) entry which is preliminary data.</text>
</comment>
<dbReference type="EMBL" id="JBHSFN010000005">
    <property type="protein sequence ID" value="MFC4586377.1"/>
    <property type="molecule type" value="Genomic_DNA"/>
</dbReference>
<dbReference type="Gene3D" id="3.50.50.60">
    <property type="entry name" value="FAD/NAD(P)-binding domain"/>
    <property type="match status" value="3"/>
</dbReference>
<dbReference type="PANTHER" id="PTHR42877">
    <property type="entry name" value="L-ORNITHINE N(5)-MONOOXYGENASE-RELATED"/>
    <property type="match status" value="1"/>
</dbReference>
<accession>A0ABV9EAC5</accession>
<organism evidence="1 2">
    <name type="scientific">Sphaerisporangium corydalis</name>
    <dbReference type="NCBI Taxonomy" id="1441875"/>
    <lineage>
        <taxon>Bacteria</taxon>
        <taxon>Bacillati</taxon>
        <taxon>Actinomycetota</taxon>
        <taxon>Actinomycetes</taxon>
        <taxon>Streptosporangiales</taxon>
        <taxon>Streptosporangiaceae</taxon>
        <taxon>Sphaerisporangium</taxon>
    </lineage>
</organism>
<proteinExistence type="predicted"/>
<dbReference type="EC" id="1.14.13.-" evidence="1"/>
<dbReference type="Pfam" id="PF13738">
    <property type="entry name" value="Pyr_redox_3"/>
    <property type="match status" value="1"/>
</dbReference>
<dbReference type="GO" id="GO:0004497">
    <property type="term" value="F:monooxygenase activity"/>
    <property type="evidence" value="ECO:0007669"/>
    <property type="project" value="UniProtKB-KW"/>
</dbReference>
<keyword evidence="1" id="KW-0503">Monooxygenase</keyword>